<sequence>MLLLLLSSGIIFAFSLTTSQATHISISGHKLGIRYIPLPLPTSLVHDVHCGSSYIPEFLRHLNNTIDLTSVCGYITVLAPSPLNDSKSSAEGDALMALDEVLDHLAPSLSLSDAILPQTEQDNNSQCSVLTESNLVELSLQGLPLLFVTLHLGLPIFNASLLRAVCNQIASRQPNLLTPKARIQLEAANKKLLYALDDFVYNKCRASWPRTLHCARSPRLGAVNPKGSSLGFGEASDQIPGPWPLPTRSIVCGLGDWDFLR</sequence>
<dbReference type="Proteomes" id="UP000728185">
    <property type="component" value="Unassembled WGS sequence"/>
</dbReference>
<dbReference type="InterPro" id="IPR028097">
    <property type="entry name" value="FAM91_C_dom"/>
</dbReference>
<protein>
    <recommendedName>
        <fullName evidence="2">FAM91 C-terminal domain-containing protein</fullName>
    </recommendedName>
</protein>
<name>A0A8E0S0Y3_9TREM</name>
<dbReference type="EMBL" id="LUCM01001599">
    <property type="protein sequence ID" value="KAA0198632.1"/>
    <property type="molecule type" value="Genomic_DNA"/>
</dbReference>
<accession>A0A8E0S0Y3</accession>
<gene>
    <name evidence="3" type="ORF">FBUS_10959</name>
</gene>
<proteinExistence type="predicted"/>
<comment type="caution">
    <text evidence="3">The sequence shown here is derived from an EMBL/GenBank/DDBJ whole genome shotgun (WGS) entry which is preliminary data.</text>
</comment>
<dbReference type="Pfam" id="PF14648">
    <property type="entry name" value="FAM91_C"/>
    <property type="match status" value="1"/>
</dbReference>
<evidence type="ECO:0000313" key="4">
    <source>
        <dbReference type="Proteomes" id="UP000728185"/>
    </source>
</evidence>
<dbReference type="OrthoDB" id="10673419at2759"/>
<feature type="signal peptide" evidence="1">
    <location>
        <begin position="1"/>
        <end position="21"/>
    </location>
</feature>
<feature type="domain" description="FAM91 C-terminal" evidence="2">
    <location>
        <begin position="34"/>
        <end position="207"/>
    </location>
</feature>
<keyword evidence="1" id="KW-0732">Signal</keyword>
<dbReference type="AlphaFoldDB" id="A0A8E0S0Y3"/>
<evidence type="ECO:0000259" key="2">
    <source>
        <dbReference type="Pfam" id="PF14648"/>
    </source>
</evidence>
<organism evidence="3 4">
    <name type="scientific">Fasciolopsis buskii</name>
    <dbReference type="NCBI Taxonomy" id="27845"/>
    <lineage>
        <taxon>Eukaryota</taxon>
        <taxon>Metazoa</taxon>
        <taxon>Spiralia</taxon>
        <taxon>Lophotrochozoa</taxon>
        <taxon>Platyhelminthes</taxon>
        <taxon>Trematoda</taxon>
        <taxon>Digenea</taxon>
        <taxon>Plagiorchiida</taxon>
        <taxon>Echinostomata</taxon>
        <taxon>Echinostomatoidea</taxon>
        <taxon>Fasciolidae</taxon>
        <taxon>Fasciolopsis</taxon>
    </lineage>
</organism>
<reference evidence="3" key="1">
    <citation type="submission" date="2019-05" db="EMBL/GenBank/DDBJ databases">
        <title>Annotation for the trematode Fasciolopsis buski.</title>
        <authorList>
            <person name="Choi Y.-J."/>
        </authorList>
    </citation>
    <scope>NUCLEOTIDE SEQUENCE</scope>
    <source>
        <strain evidence="3">HT</strain>
        <tissue evidence="3">Whole worm</tissue>
    </source>
</reference>
<keyword evidence="4" id="KW-1185">Reference proteome</keyword>
<evidence type="ECO:0000313" key="3">
    <source>
        <dbReference type="EMBL" id="KAA0198632.1"/>
    </source>
</evidence>
<evidence type="ECO:0000256" key="1">
    <source>
        <dbReference type="SAM" id="SignalP"/>
    </source>
</evidence>
<feature type="chain" id="PRO_5034022462" description="FAM91 C-terminal domain-containing protein" evidence="1">
    <location>
        <begin position="22"/>
        <end position="261"/>
    </location>
</feature>